<evidence type="ECO:0000313" key="2">
    <source>
        <dbReference type="Proteomes" id="UP001054945"/>
    </source>
</evidence>
<gene>
    <name evidence="1" type="ORF">CEXT_407461</name>
</gene>
<evidence type="ECO:0000313" key="1">
    <source>
        <dbReference type="EMBL" id="GIY12825.1"/>
    </source>
</evidence>
<reference evidence="1 2" key="1">
    <citation type="submission" date="2021-06" db="EMBL/GenBank/DDBJ databases">
        <title>Caerostris extrusa draft genome.</title>
        <authorList>
            <person name="Kono N."/>
            <person name="Arakawa K."/>
        </authorList>
    </citation>
    <scope>NUCLEOTIDE SEQUENCE [LARGE SCALE GENOMIC DNA]</scope>
</reference>
<keyword evidence="2" id="KW-1185">Reference proteome</keyword>
<accession>A0AAV4QTN2</accession>
<comment type="caution">
    <text evidence="1">The sequence shown here is derived from an EMBL/GenBank/DDBJ whole genome shotgun (WGS) entry which is preliminary data.</text>
</comment>
<organism evidence="1 2">
    <name type="scientific">Caerostris extrusa</name>
    <name type="common">Bark spider</name>
    <name type="synonym">Caerostris bankana</name>
    <dbReference type="NCBI Taxonomy" id="172846"/>
    <lineage>
        <taxon>Eukaryota</taxon>
        <taxon>Metazoa</taxon>
        <taxon>Ecdysozoa</taxon>
        <taxon>Arthropoda</taxon>
        <taxon>Chelicerata</taxon>
        <taxon>Arachnida</taxon>
        <taxon>Araneae</taxon>
        <taxon>Araneomorphae</taxon>
        <taxon>Entelegynae</taxon>
        <taxon>Araneoidea</taxon>
        <taxon>Araneidae</taxon>
        <taxon>Caerostris</taxon>
    </lineage>
</organism>
<protein>
    <submittedName>
        <fullName evidence="1">Uncharacterized protein</fullName>
    </submittedName>
</protein>
<dbReference type="Proteomes" id="UP001054945">
    <property type="component" value="Unassembled WGS sequence"/>
</dbReference>
<name>A0AAV4QTN2_CAEEX</name>
<sequence length="103" mass="11640">MRLDLQSLLSRINSQAAWWKFSRFSSTWYMLQSPPPVKTCSSGVRAEAAIECKQDVEQPTAPPSALLVVTKLDFLMRRPPALNNLLAPPDLMLFWPIPGVDRE</sequence>
<dbReference type="EMBL" id="BPLR01006857">
    <property type="protein sequence ID" value="GIY12825.1"/>
    <property type="molecule type" value="Genomic_DNA"/>
</dbReference>
<dbReference type="AlphaFoldDB" id="A0AAV4QTN2"/>
<proteinExistence type="predicted"/>